<reference evidence="1" key="1">
    <citation type="submission" date="2021-03" db="EMBL/GenBank/DDBJ databases">
        <authorList>
            <person name="Tran Van P."/>
        </authorList>
    </citation>
    <scope>NUCLEOTIDE SEQUENCE</scope>
</reference>
<organism evidence="1 2">
    <name type="scientific">Timema podura</name>
    <name type="common">Walking stick</name>
    <dbReference type="NCBI Taxonomy" id="61482"/>
    <lineage>
        <taxon>Eukaryota</taxon>
        <taxon>Metazoa</taxon>
        <taxon>Ecdysozoa</taxon>
        <taxon>Arthropoda</taxon>
        <taxon>Hexapoda</taxon>
        <taxon>Insecta</taxon>
        <taxon>Pterygota</taxon>
        <taxon>Neoptera</taxon>
        <taxon>Polyneoptera</taxon>
        <taxon>Phasmatodea</taxon>
        <taxon>Timematodea</taxon>
        <taxon>Timematoidea</taxon>
        <taxon>Timematidae</taxon>
        <taxon>Timema</taxon>
    </lineage>
</organism>
<proteinExistence type="predicted"/>
<comment type="caution">
    <text evidence="1">The sequence shown here is derived from an EMBL/GenBank/DDBJ whole genome shotgun (WGS) entry which is preliminary data.</text>
</comment>
<dbReference type="Proteomes" id="UP001153148">
    <property type="component" value="Unassembled WGS sequence"/>
</dbReference>
<dbReference type="EMBL" id="CAJPIN010043401">
    <property type="protein sequence ID" value="CAG2065475.1"/>
    <property type="molecule type" value="Genomic_DNA"/>
</dbReference>
<sequence length="239" mass="26239">MLKSRATTHGPASSVIVLIAPGMDHSLNINSVLAEASDIRARITTINYPSIVRPRSLDALAAGTGAPAFTVQESKYNVAISLLSTYFKLTNVMFSIATQFYQGSSTGMPIEIHRREITDDGRSTVTGSFVLDESLGEPARFTIFTHSTDNPLIRGISLVSPSQNVYSSRYDFLLIIKLMSLHATINETGTWTYTIERFPGNPQPHYVQVMATPRSKVAPVVRARSWTSQGVTPLILYTE</sequence>
<feature type="non-terminal residue" evidence="1">
    <location>
        <position position="239"/>
    </location>
</feature>
<name>A0ABN7PEH3_TIMPD</name>
<gene>
    <name evidence="1" type="ORF">TPAB3V08_LOCUS12419</name>
</gene>
<accession>A0ABN7PEH3</accession>
<evidence type="ECO:0000313" key="1">
    <source>
        <dbReference type="EMBL" id="CAG2065475.1"/>
    </source>
</evidence>
<evidence type="ECO:0000313" key="2">
    <source>
        <dbReference type="Proteomes" id="UP001153148"/>
    </source>
</evidence>
<keyword evidence="2" id="KW-1185">Reference proteome</keyword>
<protein>
    <submittedName>
        <fullName evidence="1">Uncharacterized protein</fullName>
    </submittedName>
</protein>